<evidence type="ECO:0000256" key="3">
    <source>
        <dbReference type="ARBA" id="ARBA00023125"/>
    </source>
</evidence>
<dbReference type="CDD" id="cd17273">
    <property type="entry name" value="RMtype1_S_EcoJA69PI-TRD1-CR1_like"/>
    <property type="match status" value="1"/>
</dbReference>
<gene>
    <name evidence="5" type="ORF">SPIROBIBN47_210046</name>
</gene>
<dbReference type="GO" id="GO:0009307">
    <property type="term" value="P:DNA restriction-modification system"/>
    <property type="evidence" value="ECO:0007669"/>
    <property type="project" value="UniProtKB-KW"/>
</dbReference>
<dbReference type="EMBL" id="FWDM01000014">
    <property type="protein sequence ID" value="SLM11708.1"/>
    <property type="molecule type" value="Genomic_DNA"/>
</dbReference>
<dbReference type="PANTHER" id="PTHR30408">
    <property type="entry name" value="TYPE-1 RESTRICTION ENZYME ECOKI SPECIFICITY PROTEIN"/>
    <property type="match status" value="1"/>
</dbReference>
<evidence type="ECO:0000259" key="4">
    <source>
        <dbReference type="Pfam" id="PF01420"/>
    </source>
</evidence>
<evidence type="ECO:0000313" key="5">
    <source>
        <dbReference type="EMBL" id="SLM11708.1"/>
    </source>
</evidence>
<comment type="similarity">
    <text evidence="1">Belongs to the type-I restriction system S methylase family.</text>
</comment>
<protein>
    <recommendedName>
        <fullName evidence="4">Type I restriction modification DNA specificity domain-containing protein</fullName>
    </recommendedName>
</protein>
<dbReference type="Gene3D" id="1.10.287.1120">
    <property type="entry name" value="Bipartite methylase S protein"/>
    <property type="match status" value="1"/>
</dbReference>
<keyword evidence="2" id="KW-0680">Restriction system</keyword>
<accession>A0A3P3XII2</accession>
<dbReference type="Gene3D" id="3.90.220.20">
    <property type="entry name" value="DNA methylase specificity domains"/>
    <property type="match status" value="2"/>
</dbReference>
<dbReference type="InterPro" id="IPR044946">
    <property type="entry name" value="Restrct_endonuc_typeI_TRD_sf"/>
</dbReference>
<name>A0A3P3XII2_9SPIR</name>
<dbReference type="CDD" id="cd17517">
    <property type="entry name" value="RMtype1_S_EcoKI_StySPI-TRD2-CR2_like"/>
    <property type="match status" value="1"/>
</dbReference>
<reference evidence="5" key="1">
    <citation type="submission" date="2017-02" db="EMBL/GenBank/DDBJ databases">
        <authorList>
            <person name="Regsiter A."/>
            <person name="William W."/>
        </authorList>
    </citation>
    <scope>NUCLEOTIDE SEQUENCE</scope>
    <source>
        <strain evidence="5">Bib</strain>
    </source>
</reference>
<dbReference type="GO" id="GO:0003677">
    <property type="term" value="F:DNA binding"/>
    <property type="evidence" value="ECO:0007669"/>
    <property type="project" value="UniProtKB-KW"/>
</dbReference>
<feature type="domain" description="Type I restriction modification DNA specificity" evidence="4">
    <location>
        <begin position="240"/>
        <end position="383"/>
    </location>
</feature>
<dbReference type="Pfam" id="PF01420">
    <property type="entry name" value="Methylase_S"/>
    <property type="match status" value="2"/>
</dbReference>
<dbReference type="InterPro" id="IPR052021">
    <property type="entry name" value="Type-I_RS_S_subunit"/>
</dbReference>
<keyword evidence="3" id="KW-0238">DNA-binding</keyword>
<sequence>MGGEVRPFGQLFVEPTRNGLTRPKTVRGNGVKMVNMGELFAYPRLCNAPMERVPLRPSEYERFLLKEGDLLFARQSLVLEGAGKCSIFLGDDEAVTFESHITRVRLDPTKANPCFYFYYFQSHHGRAAIRSIVEQGAGASGIRGSDLESLDVQWCPLPEQRTIANILGTLDDKIDLNRRMSETLEQMARALFKSWFVDFDPVRAKMDGRWRRGESLPGLPPDLYDLFPNRLVDSELGEIPEGWEVKPIGDLADVVGGSTPKTERSEYWEGGTHHWVTPKDLSGLSMPVLLDTERKITDAGLAQISSGLLPEGTVLLSSRAPIGYLAIAEIPVAVNQGFIAMKPRRDMSNLFLLRWARSAHEDIVSQANGSTFLEISKSSFRAIRTVAPAASVMDAFDRISRSMYRKVVEHERESRTLAVLRDTLLPKLISGELRVKDAEKFLKERGL</sequence>
<dbReference type="SUPFAM" id="SSF116734">
    <property type="entry name" value="DNA methylase specificity domain"/>
    <property type="match status" value="2"/>
</dbReference>
<organism evidence="5">
    <name type="scientific">uncultured spirochete</name>
    <dbReference type="NCBI Taxonomy" id="156406"/>
    <lineage>
        <taxon>Bacteria</taxon>
        <taxon>Pseudomonadati</taxon>
        <taxon>Spirochaetota</taxon>
        <taxon>Spirochaetia</taxon>
        <taxon>Spirochaetales</taxon>
        <taxon>environmental samples</taxon>
    </lineage>
</organism>
<evidence type="ECO:0000256" key="2">
    <source>
        <dbReference type="ARBA" id="ARBA00022747"/>
    </source>
</evidence>
<dbReference type="InterPro" id="IPR000055">
    <property type="entry name" value="Restrct_endonuc_typeI_TRD"/>
</dbReference>
<proteinExistence type="inferred from homology"/>
<evidence type="ECO:0000256" key="1">
    <source>
        <dbReference type="ARBA" id="ARBA00010923"/>
    </source>
</evidence>
<dbReference type="PANTHER" id="PTHR30408:SF13">
    <property type="entry name" value="TYPE I RESTRICTION ENZYME HINDI SPECIFICITY SUBUNIT"/>
    <property type="match status" value="1"/>
</dbReference>
<dbReference type="AlphaFoldDB" id="A0A3P3XII2"/>
<feature type="domain" description="Type I restriction modification DNA specificity" evidence="4">
    <location>
        <begin position="60"/>
        <end position="186"/>
    </location>
</feature>